<dbReference type="Gene3D" id="3.40.50.2300">
    <property type="match status" value="2"/>
</dbReference>
<keyword evidence="2" id="KW-1185">Reference proteome</keyword>
<evidence type="ECO:0000313" key="1">
    <source>
        <dbReference type="EMBL" id="QTA87284.1"/>
    </source>
</evidence>
<organism evidence="1 2">
    <name type="scientific">Desulfonema magnum</name>
    <dbReference type="NCBI Taxonomy" id="45655"/>
    <lineage>
        <taxon>Bacteria</taxon>
        <taxon>Pseudomonadati</taxon>
        <taxon>Thermodesulfobacteriota</taxon>
        <taxon>Desulfobacteria</taxon>
        <taxon>Desulfobacterales</taxon>
        <taxon>Desulfococcaceae</taxon>
        <taxon>Desulfonema</taxon>
    </lineage>
</organism>
<dbReference type="KEGG" id="dmm:dnm_033140"/>
<protein>
    <submittedName>
        <fullName evidence="1">TonB-dependent receptor domain-containing protein</fullName>
    </submittedName>
</protein>
<accession>A0A975GN14</accession>
<dbReference type="EMBL" id="CP061800">
    <property type="protein sequence ID" value="QTA87284.1"/>
    <property type="molecule type" value="Genomic_DNA"/>
</dbReference>
<dbReference type="PANTHER" id="PTHR35271">
    <property type="entry name" value="ABC TRANSPORTER, SUBSTRATE-BINDING LIPOPROTEIN-RELATED"/>
    <property type="match status" value="1"/>
</dbReference>
<dbReference type="PANTHER" id="PTHR35271:SF1">
    <property type="entry name" value="ABC TRANSPORTER, SUBSTRATE-BINDING LIPOPROTEIN"/>
    <property type="match status" value="1"/>
</dbReference>
<dbReference type="Proteomes" id="UP000663722">
    <property type="component" value="Chromosome"/>
</dbReference>
<name>A0A975GN14_9BACT</name>
<sequence length="324" mass="36716">MTIFLHQAEDRVSISGRKIKMQRYLLSVILVFLFFLFPSPLWGETSGILIISSNASVQKYKTAQKEFRKTIPDSILEIDLGNRKWSISGIRELIQDTQPELIYCIGTKAYLAASEYAGEKHIVFSSVINWLRLPLTPKTYGVSNELHSEMEIMLFRYIFPKMRKIGVLYSKYTEAWFEKTRAEGRNIGVDIIGRKVSDKKDVDSALKKILPGTEAFWMISDPIIVGNKKNPFTILKKCDARKIPVFSYHDVFAKYGATLIVSVDTPTIARQAAGIAMELLSGDSPGERVQFPAGSRITLNMKKLSDYQLSYNEDALDSVNHIIE</sequence>
<dbReference type="Pfam" id="PF04392">
    <property type="entry name" value="ABC_sub_bind"/>
    <property type="match status" value="1"/>
</dbReference>
<dbReference type="InterPro" id="IPR007487">
    <property type="entry name" value="ABC_transpt-TYRBP-like"/>
</dbReference>
<evidence type="ECO:0000313" key="2">
    <source>
        <dbReference type="Proteomes" id="UP000663722"/>
    </source>
</evidence>
<reference evidence="1" key="1">
    <citation type="journal article" date="2021" name="Microb. Physiol.">
        <title>Proteogenomic Insights into the Physiology of Marine, Sulfate-Reducing, Filamentous Desulfonema limicola and Desulfonema magnum.</title>
        <authorList>
            <person name="Schnaars V."/>
            <person name="Wohlbrand L."/>
            <person name="Scheve S."/>
            <person name="Hinrichs C."/>
            <person name="Reinhardt R."/>
            <person name="Rabus R."/>
        </authorList>
    </citation>
    <scope>NUCLEOTIDE SEQUENCE</scope>
    <source>
        <strain evidence="1">4be13</strain>
    </source>
</reference>
<proteinExistence type="predicted"/>
<gene>
    <name evidence="1" type="ORF">dnm_033140</name>
</gene>
<dbReference type="AlphaFoldDB" id="A0A975GN14"/>
<keyword evidence="1" id="KW-0675">Receptor</keyword>